<dbReference type="EMBL" id="RKLT01000053">
    <property type="protein sequence ID" value="MBX0298311.1"/>
    <property type="molecule type" value="Genomic_DNA"/>
</dbReference>
<feature type="compositionally biased region" description="Basic and acidic residues" evidence="1">
    <location>
        <begin position="50"/>
        <end position="68"/>
    </location>
</feature>
<protein>
    <submittedName>
        <fullName evidence="2">Uncharacterized protein</fullName>
    </submittedName>
</protein>
<gene>
    <name evidence="2" type="ORF">EGH23_25980</name>
</gene>
<dbReference type="RefSeq" id="WP_220582887.1">
    <property type="nucleotide sequence ID" value="NZ_RKLT01000053.1"/>
</dbReference>
<evidence type="ECO:0000313" key="3">
    <source>
        <dbReference type="Proteomes" id="UP001430455"/>
    </source>
</evidence>
<feature type="region of interest" description="Disordered" evidence="1">
    <location>
        <begin position="40"/>
        <end position="68"/>
    </location>
</feature>
<proteinExistence type="predicted"/>
<evidence type="ECO:0000313" key="2">
    <source>
        <dbReference type="EMBL" id="MBX0298311.1"/>
    </source>
</evidence>
<keyword evidence="3" id="KW-1185">Reference proteome</keyword>
<name>A0AAW4PIQ9_9EURY</name>
<dbReference type="Proteomes" id="UP001430455">
    <property type="component" value="Unassembled WGS sequence"/>
</dbReference>
<sequence>MAQTGDPQPEWARGRTIHTVASSHAGIHPDDVRDALATLVEEGRAEEDEGRYRPAEGVERVPHPGEIQ</sequence>
<accession>A0AAW4PIQ9</accession>
<organism evidence="2 3">
    <name type="scientific">Haloarcula nitratireducens</name>
    <dbReference type="NCBI Taxonomy" id="2487749"/>
    <lineage>
        <taxon>Archaea</taxon>
        <taxon>Methanobacteriati</taxon>
        <taxon>Methanobacteriota</taxon>
        <taxon>Stenosarchaea group</taxon>
        <taxon>Halobacteria</taxon>
        <taxon>Halobacteriales</taxon>
        <taxon>Haloarculaceae</taxon>
        <taxon>Haloarcula</taxon>
    </lineage>
</organism>
<dbReference type="AlphaFoldDB" id="A0AAW4PIQ9"/>
<comment type="caution">
    <text evidence="2">The sequence shown here is derived from an EMBL/GenBank/DDBJ whole genome shotgun (WGS) entry which is preliminary data.</text>
</comment>
<reference evidence="2 3" key="1">
    <citation type="submission" date="2021-06" db="EMBL/GenBank/DDBJ databases">
        <title>Halomicroarcula sp. a new haloarchaeum isolated from saline soil.</title>
        <authorList>
            <person name="Duran-Viseras A."/>
            <person name="Sanchez-Porro C."/>
            <person name="Ventosa A."/>
        </authorList>
    </citation>
    <scope>NUCLEOTIDE SEQUENCE [LARGE SCALE GENOMIC DNA]</scope>
    <source>
        <strain evidence="2 3">F27</strain>
    </source>
</reference>
<evidence type="ECO:0000256" key="1">
    <source>
        <dbReference type="SAM" id="MobiDB-lite"/>
    </source>
</evidence>